<gene>
    <name evidence="3" type="ORF">MSAN_00543100</name>
</gene>
<feature type="compositionally biased region" description="Basic residues" evidence="2">
    <location>
        <begin position="626"/>
        <end position="635"/>
    </location>
</feature>
<dbReference type="AlphaFoldDB" id="A0A8H6Z693"/>
<sequence>MSTTPTPTLSAHAARNPSKPVQPPRQRARKSDARSATQTVNDAKLKNEEMLAEVDAFQELRHEKVKELAIKYEKDEAFFLKLLANRSHYSGTRNTMLWNAFKHDLSKQAKENGESKSTIELNEEAKEKYEEFKKNLTEDDKKELIAQLEDYRELQHKGVRATNKSAGADAMQNALRIGHVMRDMYERTGVRAIALFTRGNPDDPCLPHIEDSDEARRFFQEELKLDILDAMRKFERWSCLRDSGGPKENHKLTVIMKEISEMLNEGLQKIKNDTTVSMEYVNYRFAIVYQLGVELAGWPSWVEMARASKLSAENAREIHRKLKSGEIHWVALTKSQREAVAKEIEEQRAQGPLKSRKQRSDKGMERGPQDKTVSTNAAQDGDTPAVANSALPTGAASSAANPAVSNTAVPSVMSIANAAVPAAANAAVPAAANSAGLSIANTAVPFANAAFPFTANAIPFAANDVVAIAANTAPSTTPHDPLSITTNIAGLDNSFFDNLANFDPNFDPLQFDYTELDLSLSSLPPLPEDPPFPDLRLNTSNIGNDVGLRTEPAVAAPHDSVGAHPHERHPGLLQHWIWCILCECKQRRRQCEEETARDRQRCSSGEESTQDTLRRRHASRSTAKQSARRKRRRHRTQEATQEAQRRRHATCARR</sequence>
<feature type="compositionally biased region" description="Basic and acidic residues" evidence="2">
    <location>
        <begin position="358"/>
        <end position="369"/>
    </location>
</feature>
<evidence type="ECO:0000256" key="2">
    <source>
        <dbReference type="SAM" id="MobiDB-lite"/>
    </source>
</evidence>
<feature type="region of interest" description="Disordered" evidence="2">
    <location>
        <begin position="1"/>
        <end position="43"/>
    </location>
</feature>
<comment type="caution">
    <text evidence="3">The sequence shown here is derived from an EMBL/GenBank/DDBJ whole genome shotgun (WGS) entry which is preliminary data.</text>
</comment>
<dbReference type="Proteomes" id="UP000623467">
    <property type="component" value="Unassembled WGS sequence"/>
</dbReference>
<feature type="compositionally biased region" description="Basic residues" evidence="2">
    <location>
        <begin position="645"/>
        <end position="654"/>
    </location>
</feature>
<accession>A0A8H6Z693</accession>
<evidence type="ECO:0000313" key="4">
    <source>
        <dbReference type="Proteomes" id="UP000623467"/>
    </source>
</evidence>
<feature type="region of interest" description="Disordered" evidence="2">
    <location>
        <begin position="594"/>
        <end position="654"/>
    </location>
</feature>
<feature type="compositionally biased region" description="Polar residues" evidence="2">
    <location>
        <begin position="602"/>
        <end position="611"/>
    </location>
</feature>
<dbReference type="EMBL" id="JACAZH010000003">
    <property type="protein sequence ID" value="KAF7373335.1"/>
    <property type="molecule type" value="Genomic_DNA"/>
</dbReference>
<protein>
    <submittedName>
        <fullName evidence="3">Uncharacterized protein</fullName>
    </submittedName>
</protein>
<keyword evidence="1" id="KW-0175">Coiled coil</keyword>
<name>A0A8H6Z693_9AGAR</name>
<feature type="region of interest" description="Disordered" evidence="2">
    <location>
        <begin position="341"/>
        <end position="390"/>
    </location>
</feature>
<dbReference type="OrthoDB" id="3247681at2759"/>
<evidence type="ECO:0000256" key="1">
    <source>
        <dbReference type="SAM" id="Coils"/>
    </source>
</evidence>
<evidence type="ECO:0000313" key="3">
    <source>
        <dbReference type="EMBL" id="KAF7373335.1"/>
    </source>
</evidence>
<proteinExistence type="predicted"/>
<organism evidence="3 4">
    <name type="scientific">Mycena sanguinolenta</name>
    <dbReference type="NCBI Taxonomy" id="230812"/>
    <lineage>
        <taxon>Eukaryota</taxon>
        <taxon>Fungi</taxon>
        <taxon>Dikarya</taxon>
        <taxon>Basidiomycota</taxon>
        <taxon>Agaricomycotina</taxon>
        <taxon>Agaricomycetes</taxon>
        <taxon>Agaricomycetidae</taxon>
        <taxon>Agaricales</taxon>
        <taxon>Marasmiineae</taxon>
        <taxon>Mycenaceae</taxon>
        <taxon>Mycena</taxon>
    </lineage>
</organism>
<feature type="coiled-coil region" evidence="1">
    <location>
        <begin position="115"/>
        <end position="154"/>
    </location>
</feature>
<keyword evidence="4" id="KW-1185">Reference proteome</keyword>
<reference evidence="3" key="1">
    <citation type="submission" date="2020-05" db="EMBL/GenBank/DDBJ databases">
        <title>Mycena genomes resolve the evolution of fungal bioluminescence.</title>
        <authorList>
            <person name="Tsai I.J."/>
        </authorList>
    </citation>
    <scope>NUCLEOTIDE SEQUENCE</scope>
    <source>
        <strain evidence="3">160909Yilan</strain>
    </source>
</reference>